<comment type="catalytic activity">
    <reaction evidence="1">
        <text>2 6,7-dimethyl-8-(1-D-ribityl)lumazine + H(+) = 5-amino-6-(D-ribitylamino)uracil + riboflavin</text>
        <dbReference type="Rhea" id="RHEA:20772"/>
        <dbReference type="ChEBI" id="CHEBI:15378"/>
        <dbReference type="ChEBI" id="CHEBI:15934"/>
        <dbReference type="ChEBI" id="CHEBI:57986"/>
        <dbReference type="ChEBI" id="CHEBI:58201"/>
        <dbReference type="EC" id="2.5.1.9"/>
    </reaction>
</comment>
<comment type="function">
    <text evidence="2">Catalyzes the dismutation of two molecules of 6,7-dimethyl-8-ribityllumazine, resulting in the formation of riboflavin and 5-amino-6-(D-ribitylamino)uracil.</text>
</comment>
<feature type="domain" description="Lumazine-binding" evidence="11">
    <location>
        <begin position="1"/>
        <end position="98"/>
    </location>
</feature>
<reference evidence="12" key="1">
    <citation type="submission" date="2016-04" db="EMBL/GenBank/DDBJ databases">
        <authorList>
            <person name="Tabuchi Yagui T.R."/>
        </authorList>
    </citation>
    <scope>NUCLEOTIDE SEQUENCE [LARGE SCALE GENOMIC DNA]</scope>
    <source>
        <strain evidence="12">NIES-26</strain>
    </source>
</reference>
<feature type="repeat" description="Lumazine-binding" evidence="10">
    <location>
        <begin position="1"/>
        <end position="98"/>
    </location>
</feature>
<dbReference type="SUPFAM" id="SSF63380">
    <property type="entry name" value="Riboflavin synthase domain-like"/>
    <property type="match status" value="2"/>
</dbReference>
<evidence type="ECO:0000259" key="11">
    <source>
        <dbReference type="PROSITE" id="PS51177"/>
    </source>
</evidence>
<sequence length="226" mass="24290">MFTGLIQALGTMKPLGGDSWQITCVSQSSVVIMRDLAYGDSVAVDGVCLTVEEVLKDGFIATASPETLRRTTLGSEQTHQRYVNLEASLRVGSKLGGHFVMGHVDGIGRLLGAEQTASSWEMTFTASEAIARYIVPKGSIAVNGISLTVAAYEPELSQFTVAVIPLTYAETNLRYLVPGSLVNLEGDILGKYVEKFLYPAKTNHKAADEVSLDAITPAFLTEHGYL</sequence>
<dbReference type="InterPro" id="IPR017938">
    <property type="entry name" value="Riboflavin_synthase-like_b-brl"/>
</dbReference>
<dbReference type="GO" id="GO:0004746">
    <property type="term" value="F:riboflavin synthase activity"/>
    <property type="evidence" value="ECO:0007669"/>
    <property type="project" value="UniProtKB-UniRule"/>
</dbReference>
<evidence type="ECO:0000256" key="5">
    <source>
        <dbReference type="ARBA" id="ARBA00013950"/>
    </source>
</evidence>
<gene>
    <name evidence="12" type="ORF">A6770_19235</name>
</gene>
<dbReference type="InterPro" id="IPR001783">
    <property type="entry name" value="Lumazine-bd"/>
</dbReference>
<dbReference type="Proteomes" id="UP000252107">
    <property type="component" value="Unassembled WGS sequence"/>
</dbReference>
<dbReference type="NCBIfam" id="NF006767">
    <property type="entry name" value="PRK09289.1"/>
    <property type="match status" value="1"/>
</dbReference>
<keyword evidence="13" id="KW-1185">Reference proteome</keyword>
<evidence type="ECO:0000313" key="12">
    <source>
        <dbReference type="EMBL" id="RCJ31984.1"/>
    </source>
</evidence>
<evidence type="ECO:0000256" key="10">
    <source>
        <dbReference type="PROSITE-ProRule" id="PRU00524"/>
    </source>
</evidence>
<feature type="domain" description="Lumazine-binding" evidence="11">
    <location>
        <begin position="99"/>
        <end position="197"/>
    </location>
</feature>
<dbReference type="PANTHER" id="PTHR21098:SF12">
    <property type="entry name" value="RIBOFLAVIN SYNTHASE"/>
    <property type="match status" value="1"/>
</dbReference>
<dbReference type="PANTHER" id="PTHR21098">
    <property type="entry name" value="RIBOFLAVIN SYNTHASE ALPHA CHAIN"/>
    <property type="match status" value="1"/>
</dbReference>
<dbReference type="NCBIfam" id="TIGR00187">
    <property type="entry name" value="ribE"/>
    <property type="match status" value="1"/>
</dbReference>
<evidence type="ECO:0000256" key="6">
    <source>
        <dbReference type="ARBA" id="ARBA00022619"/>
    </source>
</evidence>
<dbReference type="FunFam" id="2.40.30.20:FF:000004">
    <property type="entry name" value="Riboflavin synthase, alpha subunit"/>
    <property type="match status" value="1"/>
</dbReference>
<evidence type="ECO:0000313" key="13">
    <source>
        <dbReference type="Proteomes" id="UP000252107"/>
    </source>
</evidence>
<evidence type="ECO:0000256" key="9">
    <source>
        <dbReference type="NCBIfam" id="TIGR00187"/>
    </source>
</evidence>
<name>A0A367R8Z1_9NOSO</name>
<dbReference type="Gene3D" id="2.40.30.20">
    <property type="match status" value="2"/>
</dbReference>
<dbReference type="AlphaFoldDB" id="A0A367R8Z1"/>
<comment type="pathway">
    <text evidence="3">Cofactor biosynthesis; riboflavin biosynthesis; riboflavin from 2-hydroxy-3-oxobutyl phosphate and 5-amino-6-(D-ribitylamino)uracil: step 2/2.</text>
</comment>
<evidence type="ECO:0000256" key="1">
    <source>
        <dbReference type="ARBA" id="ARBA00000968"/>
    </source>
</evidence>
<keyword evidence="6" id="KW-0686">Riboflavin biosynthesis</keyword>
<dbReference type="GO" id="GO:0009231">
    <property type="term" value="P:riboflavin biosynthetic process"/>
    <property type="evidence" value="ECO:0007669"/>
    <property type="project" value="UniProtKB-KW"/>
</dbReference>
<evidence type="ECO:0000256" key="4">
    <source>
        <dbReference type="ARBA" id="ARBA00012827"/>
    </source>
</evidence>
<keyword evidence="8" id="KW-0677">Repeat</keyword>
<organism evidence="12 13">
    <name type="scientific">Nostoc minutum NIES-26</name>
    <dbReference type="NCBI Taxonomy" id="1844469"/>
    <lineage>
        <taxon>Bacteria</taxon>
        <taxon>Bacillati</taxon>
        <taxon>Cyanobacteriota</taxon>
        <taxon>Cyanophyceae</taxon>
        <taxon>Nostocales</taxon>
        <taxon>Nostocaceae</taxon>
        <taxon>Nostoc</taxon>
    </lineage>
</organism>
<dbReference type="PIRSF" id="PIRSF000498">
    <property type="entry name" value="Riboflavin_syn_A"/>
    <property type="match status" value="1"/>
</dbReference>
<evidence type="ECO:0000256" key="2">
    <source>
        <dbReference type="ARBA" id="ARBA00002803"/>
    </source>
</evidence>
<comment type="caution">
    <text evidence="12">The sequence shown here is derived from an EMBL/GenBank/DDBJ whole genome shotgun (WGS) entry which is preliminary data.</text>
</comment>
<feature type="repeat" description="Lumazine-binding" evidence="10">
    <location>
        <begin position="99"/>
        <end position="197"/>
    </location>
</feature>
<evidence type="ECO:0000256" key="3">
    <source>
        <dbReference type="ARBA" id="ARBA00004887"/>
    </source>
</evidence>
<dbReference type="InterPro" id="IPR023366">
    <property type="entry name" value="ATP_synth_asu-like_sf"/>
</dbReference>
<dbReference type="Pfam" id="PF00677">
    <property type="entry name" value="Lum_binding"/>
    <property type="match status" value="2"/>
</dbReference>
<dbReference type="EC" id="2.5.1.9" evidence="4 9"/>
<evidence type="ECO:0000256" key="8">
    <source>
        <dbReference type="ARBA" id="ARBA00022737"/>
    </source>
</evidence>
<protein>
    <recommendedName>
        <fullName evidence="5 9">Riboflavin synthase</fullName>
        <ecNumber evidence="4 9">2.5.1.9</ecNumber>
    </recommendedName>
</protein>
<dbReference type="PROSITE" id="PS51177">
    <property type="entry name" value="LUMAZINE_BIND"/>
    <property type="match status" value="2"/>
</dbReference>
<accession>A0A367R8Z1</accession>
<dbReference type="CDD" id="cd00402">
    <property type="entry name" value="Riboflavin_synthase_like"/>
    <property type="match status" value="1"/>
</dbReference>
<dbReference type="EMBL" id="LXQD01000215">
    <property type="protein sequence ID" value="RCJ31984.1"/>
    <property type="molecule type" value="Genomic_DNA"/>
</dbReference>
<proteinExistence type="predicted"/>
<evidence type="ECO:0000256" key="7">
    <source>
        <dbReference type="ARBA" id="ARBA00022679"/>
    </source>
</evidence>
<keyword evidence="7" id="KW-0808">Transferase</keyword>
<dbReference type="InterPro" id="IPR026017">
    <property type="entry name" value="Lumazine-bd_dom"/>
</dbReference>